<dbReference type="InterPro" id="IPR010131">
    <property type="entry name" value="MdtP/NodT-like"/>
</dbReference>
<dbReference type="Proteomes" id="UP000031275">
    <property type="component" value="Unassembled WGS sequence"/>
</dbReference>
<evidence type="ECO:0008006" key="4">
    <source>
        <dbReference type="Google" id="ProtNLM"/>
    </source>
</evidence>
<evidence type="ECO:0000256" key="1">
    <source>
        <dbReference type="SAM" id="Coils"/>
    </source>
</evidence>
<keyword evidence="1" id="KW-0175">Coiled coil</keyword>
<dbReference type="Gene3D" id="1.20.1600.10">
    <property type="entry name" value="Outer membrane efflux proteins (OEP)"/>
    <property type="match status" value="1"/>
</dbReference>
<evidence type="ECO:0000313" key="3">
    <source>
        <dbReference type="Proteomes" id="UP000031275"/>
    </source>
</evidence>
<sequence length="404" mass="46493">MKTKYLTILFFLAYLRVFSQIPVSLEIAQQKANENNLSVKAGQLKIDYQQKIKNSAVTIDPLNITGEIGQMNSAYVDNAVSVQQTLRLPKFYKSQTQVLVEEWKNAQLSLEVQKSFLKRDLAKVYNTLNYLDEKQKLLEKTDSIYSKYLQRAELRLRAGESNIVEKTTAENYRSQAEIQLQNLRKDREVALQQFNYLINDTEIFTNIKDDFYKTQLNESHIYEGNPTILKQIEQQKNIENARLNAEKTKLLPTFNFGITSATQYGFGANEKFYNHGKRFQSGLVGVGLPVFNSAQKSVIEGQKINQQIAENNYQIALENLKNQYAVAVAESEKLKSELEYYKNAGLKNAETIMFTANLLLKEGEIDYLEYTMLVNQSLEIQSRYIDAQKLFNEKIIELNALKGE</sequence>
<accession>A0ABR4ZS79</accession>
<organism evidence="2 3">
    <name type="scientific">Kaistella solincola</name>
    <dbReference type="NCBI Taxonomy" id="510955"/>
    <lineage>
        <taxon>Bacteria</taxon>
        <taxon>Pseudomonadati</taxon>
        <taxon>Bacteroidota</taxon>
        <taxon>Flavobacteriia</taxon>
        <taxon>Flavobacteriales</taxon>
        <taxon>Weeksellaceae</taxon>
        <taxon>Chryseobacterium group</taxon>
        <taxon>Kaistella</taxon>
    </lineage>
</organism>
<dbReference type="PANTHER" id="PTHR30203:SF24">
    <property type="entry name" value="BLR4935 PROTEIN"/>
    <property type="match status" value="1"/>
</dbReference>
<proteinExistence type="predicted"/>
<feature type="coiled-coil region" evidence="1">
    <location>
        <begin position="166"/>
        <end position="193"/>
    </location>
</feature>
<dbReference type="RefSeq" id="WP_039344910.1">
    <property type="nucleotide sequence ID" value="NZ_JSYK01000003.1"/>
</dbReference>
<gene>
    <name evidence="2" type="ORF">OA84_08790</name>
</gene>
<dbReference type="PANTHER" id="PTHR30203">
    <property type="entry name" value="OUTER MEMBRANE CATION EFFLUX PROTEIN"/>
    <property type="match status" value="1"/>
</dbReference>
<feature type="coiled-coil region" evidence="1">
    <location>
        <begin position="310"/>
        <end position="337"/>
    </location>
</feature>
<dbReference type="SUPFAM" id="SSF56954">
    <property type="entry name" value="Outer membrane efflux proteins (OEP)"/>
    <property type="match status" value="1"/>
</dbReference>
<comment type="caution">
    <text evidence="2">The sequence shown here is derived from an EMBL/GenBank/DDBJ whole genome shotgun (WGS) entry which is preliminary data.</text>
</comment>
<keyword evidence="3" id="KW-1185">Reference proteome</keyword>
<protein>
    <recommendedName>
        <fullName evidence="4">TolC family protein</fullName>
    </recommendedName>
</protein>
<reference evidence="2 3" key="1">
    <citation type="submission" date="2014-10" db="EMBL/GenBank/DDBJ databases">
        <title>Kaistella solincola genome.</title>
        <authorList>
            <person name="Newman J.D."/>
        </authorList>
    </citation>
    <scope>NUCLEOTIDE SEQUENCE [LARGE SCALE GENOMIC DNA]</scope>
    <source>
        <strain evidence="2 3">DSM 22468</strain>
    </source>
</reference>
<dbReference type="EMBL" id="JSYK01000003">
    <property type="protein sequence ID" value="KIA83584.1"/>
    <property type="molecule type" value="Genomic_DNA"/>
</dbReference>
<evidence type="ECO:0000313" key="2">
    <source>
        <dbReference type="EMBL" id="KIA83584.1"/>
    </source>
</evidence>
<name>A0ABR4ZS79_9FLAO</name>